<keyword evidence="1" id="KW-0472">Membrane</keyword>
<dbReference type="RefSeq" id="WP_229685125.1">
    <property type="nucleotide sequence ID" value="NZ_BMHZ01000003.1"/>
</dbReference>
<name>A0A7W6P5T9_9SPHI</name>
<dbReference type="Proteomes" id="UP000532273">
    <property type="component" value="Unassembled WGS sequence"/>
</dbReference>
<sequence length="251" mass="29362">MEKTGYFSILIVTLPDQTFNFFLRYLFMSAFIHNPPDGGILYTETNLNQLFPEPFNTITSCFFLAIALYWTIRLWGKFKQHKFLSIALILLYIGGIGGTTYHGLRRWPVFIMMDWMPIMLLCLSAGIYFLSKLIKWYFAILIVAVYAFFQFYVRSLFSQGDFQVFININYAFMAAMVLFPVFGYLIKTEWRNGKWVGFALIAFIFALTFRVVDKWGLLSMGTHFLWHTFGAIASFCMLNFIYLVNDKKVQV</sequence>
<keyword evidence="1" id="KW-0812">Transmembrane</keyword>
<evidence type="ECO:0000313" key="3">
    <source>
        <dbReference type="Proteomes" id="UP000532273"/>
    </source>
</evidence>
<organism evidence="2 3">
    <name type="scientific">Pedobacter zeae</name>
    <dbReference type="NCBI Taxonomy" id="1737356"/>
    <lineage>
        <taxon>Bacteria</taxon>
        <taxon>Pseudomonadati</taxon>
        <taxon>Bacteroidota</taxon>
        <taxon>Sphingobacteriia</taxon>
        <taxon>Sphingobacteriales</taxon>
        <taxon>Sphingobacteriaceae</taxon>
        <taxon>Pedobacter</taxon>
    </lineage>
</organism>
<reference evidence="2 3" key="1">
    <citation type="submission" date="2020-08" db="EMBL/GenBank/DDBJ databases">
        <title>Genomic Encyclopedia of Type Strains, Phase IV (KMG-IV): sequencing the most valuable type-strain genomes for metagenomic binning, comparative biology and taxonomic classification.</title>
        <authorList>
            <person name="Goeker M."/>
        </authorList>
    </citation>
    <scope>NUCLEOTIDE SEQUENCE [LARGE SCALE GENOMIC DNA]</scope>
    <source>
        <strain evidence="2 3">DSM 100774</strain>
    </source>
</reference>
<feature type="transmembrane region" description="Helical" evidence="1">
    <location>
        <begin position="165"/>
        <end position="186"/>
    </location>
</feature>
<feature type="transmembrane region" description="Helical" evidence="1">
    <location>
        <begin position="195"/>
        <end position="212"/>
    </location>
</feature>
<feature type="transmembrane region" description="Helical" evidence="1">
    <location>
        <begin position="224"/>
        <end position="244"/>
    </location>
</feature>
<keyword evidence="1" id="KW-1133">Transmembrane helix</keyword>
<accession>A0A7W6P5T9</accession>
<feature type="transmembrane region" description="Helical" evidence="1">
    <location>
        <begin position="55"/>
        <end position="76"/>
    </location>
</feature>
<feature type="transmembrane region" description="Helical" evidence="1">
    <location>
        <begin position="136"/>
        <end position="153"/>
    </location>
</feature>
<evidence type="ECO:0000313" key="2">
    <source>
        <dbReference type="EMBL" id="MBB4108979.1"/>
    </source>
</evidence>
<protein>
    <submittedName>
        <fullName evidence="2">Hemolysin III</fullName>
    </submittedName>
</protein>
<comment type="caution">
    <text evidence="2">The sequence shown here is derived from an EMBL/GenBank/DDBJ whole genome shotgun (WGS) entry which is preliminary data.</text>
</comment>
<evidence type="ECO:0000256" key="1">
    <source>
        <dbReference type="SAM" id="Phobius"/>
    </source>
</evidence>
<dbReference type="EMBL" id="JACIEF010000003">
    <property type="protein sequence ID" value="MBB4108979.1"/>
    <property type="molecule type" value="Genomic_DNA"/>
</dbReference>
<feature type="transmembrane region" description="Helical" evidence="1">
    <location>
        <begin position="83"/>
        <end position="101"/>
    </location>
</feature>
<gene>
    <name evidence="2" type="ORF">GGQ60_002988</name>
</gene>
<dbReference type="AlphaFoldDB" id="A0A7W6P5T9"/>
<feature type="transmembrane region" description="Helical" evidence="1">
    <location>
        <begin position="107"/>
        <end position="129"/>
    </location>
</feature>
<proteinExistence type="predicted"/>